<dbReference type="Gene3D" id="2.60.120.1440">
    <property type="match status" value="1"/>
</dbReference>
<dbReference type="RefSeq" id="WP_114101628.1">
    <property type="nucleotide sequence ID" value="NZ_JARSBO010000002.1"/>
</dbReference>
<feature type="transmembrane region" description="Helical" evidence="1">
    <location>
        <begin position="129"/>
        <end position="148"/>
    </location>
</feature>
<dbReference type="EMBL" id="JARSBO010000002">
    <property type="protein sequence ID" value="MDG4718037.1"/>
    <property type="molecule type" value="Genomic_DNA"/>
</dbReference>
<dbReference type="PANTHER" id="PTHR30273:SF2">
    <property type="entry name" value="PROTEIN FECR"/>
    <property type="match status" value="1"/>
</dbReference>
<gene>
    <name evidence="4" type="ORF">P7680_03455</name>
</gene>
<dbReference type="Gene3D" id="3.55.50.30">
    <property type="match status" value="1"/>
</dbReference>
<accession>A0ABT6G817</accession>
<name>A0ABT6G817_9PROT</name>
<dbReference type="InterPro" id="IPR012373">
    <property type="entry name" value="Ferrdict_sens_TM"/>
</dbReference>
<dbReference type="PANTHER" id="PTHR30273">
    <property type="entry name" value="PERIPLASMIC SIGNAL SENSOR AND SIGMA FACTOR ACTIVATOR FECR-RELATED"/>
    <property type="match status" value="1"/>
</dbReference>
<dbReference type="Pfam" id="PF16220">
    <property type="entry name" value="DUF4880"/>
    <property type="match status" value="1"/>
</dbReference>
<organism evidence="4 5">
    <name type="scientific">Thalassospira aquimaris</name>
    <dbReference type="NCBI Taxonomy" id="3037796"/>
    <lineage>
        <taxon>Bacteria</taxon>
        <taxon>Pseudomonadati</taxon>
        <taxon>Pseudomonadota</taxon>
        <taxon>Alphaproteobacteria</taxon>
        <taxon>Rhodospirillales</taxon>
        <taxon>Thalassospiraceae</taxon>
        <taxon>Thalassospira</taxon>
    </lineage>
</organism>
<protein>
    <submittedName>
        <fullName evidence="4">FecR domain-containing protein</fullName>
    </submittedName>
</protein>
<evidence type="ECO:0000259" key="2">
    <source>
        <dbReference type="Pfam" id="PF04773"/>
    </source>
</evidence>
<dbReference type="InterPro" id="IPR032623">
    <property type="entry name" value="FecR_N"/>
</dbReference>
<evidence type="ECO:0000259" key="3">
    <source>
        <dbReference type="Pfam" id="PF16220"/>
    </source>
</evidence>
<dbReference type="Pfam" id="PF04773">
    <property type="entry name" value="FecR"/>
    <property type="match status" value="1"/>
</dbReference>
<evidence type="ECO:0000313" key="5">
    <source>
        <dbReference type="Proteomes" id="UP001529180"/>
    </source>
</evidence>
<keyword evidence="1" id="KW-0812">Transmembrane</keyword>
<keyword evidence="1" id="KW-0472">Membrane</keyword>
<evidence type="ECO:0000313" key="4">
    <source>
        <dbReference type="EMBL" id="MDG4718037.1"/>
    </source>
</evidence>
<evidence type="ECO:0000256" key="1">
    <source>
        <dbReference type="SAM" id="Phobius"/>
    </source>
</evidence>
<comment type="caution">
    <text evidence="4">The sequence shown here is derived from an EMBL/GenBank/DDBJ whole genome shotgun (WGS) entry which is preliminary data.</text>
</comment>
<proteinExistence type="predicted"/>
<dbReference type="InterPro" id="IPR006860">
    <property type="entry name" value="FecR"/>
</dbReference>
<reference evidence="4 5" key="1">
    <citation type="submission" date="2023-03" db="EMBL/GenBank/DDBJ databases">
        <title>Strain FZY0004 represents a novel species in the genus Thalassospira isolated from seawater.</title>
        <authorList>
            <person name="Fu Z.-Y."/>
        </authorList>
    </citation>
    <scope>NUCLEOTIDE SEQUENCE [LARGE SCALE GENOMIC DNA]</scope>
    <source>
        <strain evidence="4 5">FZY0004</strain>
    </source>
</reference>
<feature type="domain" description="FecR protein" evidence="2">
    <location>
        <begin position="160"/>
        <end position="251"/>
    </location>
</feature>
<keyword evidence="5" id="KW-1185">Reference proteome</keyword>
<feature type="domain" description="FecR N-terminal" evidence="3">
    <location>
        <begin position="14"/>
        <end position="54"/>
    </location>
</feature>
<keyword evidence="1" id="KW-1133">Transmembrane helix</keyword>
<dbReference type="PIRSF" id="PIRSF018266">
    <property type="entry name" value="FecR"/>
    <property type="match status" value="1"/>
</dbReference>
<sequence>MTGMTNPVQAKAAQEATDWFIALHDAPDDRDLRARFDVWCAQDPVHLEAWNATKRTADLMAGIAPLGDETAQDGKPDWQRFLDARRASEQDLFNVRTAEGEDAIAAKAEETAKIISAQSRFKKRGNTSWRGIGLGGVAIAASLVAAIIGPRIATEMQADHYTRTAEIRTITLADNSTVMLAPESAIKVHYDGKTRFVELLDGEAFFDVTPNPDQPFTVGADTVTVTVLGTGFDVSEGMGQTSVGVEHGLVRVDNAANIPSVSELLEPGQLASVTRDGVVRRSTTPISQIAPWRNNQLIAQDQPLGEIVDRLRRYYGGTILITDAALEKETVTGVYRLDDPVMALRGIARAQNAVVREITPWILVVSAS</sequence>
<dbReference type="Proteomes" id="UP001529180">
    <property type="component" value="Unassembled WGS sequence"/>
</dbReference>